<evidence type="ECO:0000256" key="4">
    <source>
        <dbReference type="ARBA" id="ARBA00022475"/>
    </source>
</evidence>
<feature type="transmembrane region" description="Helical" evidence="11">
    <location>
        <begin position="179"/>
        <end position="204"/>
    </location>
</feature>
<comment type="function">
    <text evidence="8">Sulphite efflux pump required for the secretion of sulphite as a reducing agent. In the presence of sulphite, cystine in keratin is directly cleaved to cysteine and S-sulphocysteine, and thereby, reduced proteins become accessible to hydrolysis by a variety of secreted endo- and exoproteases. Excretion of sulphite mediated by an efflux pump also represents a detoxification pathway for dermatophytes during infection of the epidermal stratum corneum, hair and nails, which are rich in cysteine.</text>
</comment>
<evidence type="ECO:0000256" key="1">
    <source>
        <dbReference type="ARBA" id="ARBA00004651"/>
    </source>
</evidence>
<keyword evidence="7 11" id="KW-0472">Membrane</keyword>
<dbReference type="GO" id="GO:0005886">
    <property type="term" value="C:plasma membrane"/>
    <property type="evidence" value="ECO:0007669"/>
    <property type="project" value="UniProtKB-SubCell"/>
</dbReference>
<evidence type="ECO:0000313" key="12">
    <source>
        <dbReference type="EMBL" id="KAK5542171.1"/>
    </source>
</evidence>
<comment type="subcellular location">
    <subcellularLocation>
        <location evidence="1">Cell membrane</location>
        <topology evidence="1">Multi-pass membrane protein</topology>
    </subcellularLocation>
</comment>
<dbReference type="AlphaFoldDB" id="A0AAV9QEV2"/>
<reference evidence="12 13" key="1">
    <citation type="submission" date="2023-06" db="EMBL/GenBank/DDBJ databases">
        <title>Black Yeasts Isolated from many extreme environments.</title>
        <authorList>
            <person name="Coleine C."/>
            <person name="Stajich J.E."/>
            <person name="Selbmann L."/>
        </authorList>
    </citation>
    <scope>NUCLEOTIDE SEQUENCE [LARGE SCALE GENOMIC DNA]</scope>
    <source>
        <strain evidence="12 13">CCFEE 5887</strain>
    </source>
</reference>
<sequence>MPRRLGGQMPTARPATLTRIVTTCADALTTSLTKGSGDHGDLSTWCPDLGVGYDRDGSSTTTTTTSASTTSTTTATAGVSNSASASTFKERDGVMGDVRRGHGHEQEQEQEQEQQILADTTNGTGKTFNDSERGRGHGTERERGWRKFVKYFSPSWFTVTMGTGIVSILLNQYPYQARWLYWLSIIVFALNVTLFVFFVFVSLLRGIMWSETWSMATDRPPKQRLFLGCIPTTMSTIVNMMVLVCVPAWGEWVVYTAWGLWMADAALSLICALYLPFILIKRADETPLSAYTALQLFPIIACVVASASAGVVSSVIPRSEQALATLVVGYVLWGLGLPTALFIMVVYFQRLAIHKLPPKEVIVSCFMPLGPLGMGGFAILKLGGVAMRVFPQTETIHPLAGDLAYNLGVFLCLVFWGFTLLWLFLAVASIHHCKHFPFNMGWWGFTFPIGTFALSSSALAQELPSRFFRVIAAITSACVFLLWLLVAGATCRDLITGGKKLFNALPAPKNDVNEEAVETVGDVRDKNA</sequence>
<evidence type="ECO:0000256" key="10">
    <source>
        <dbReference type="SAM" id="MobiDB-lite"/>
    </source>
</evidence>
<evidence type="ECO:0000256" key="6">
    <source>
        <dbReference type="ARBA" id="ARBA00022989"/>
    </source>
</evidence>
<gene>
    <name evidence="12" type="primary">SSU1_1</name>
    <name evidence="12" type="ORF">LTR25_002056</name>
</gene>
<dbReference type="Gene3D" id="1.50.10.150">
    <property type="entry name" value="Voltage-dependent anion channel"/>
    <property type="match status" value="1"/>
</dbReference>
<keyword evidence="4" id="KW-1003">Cell membrane</keyword>
<feature type="transmembrane region" description="Helical" evidence="11">
    <location>
        <begin position="225"/>
        <end position="249"/>
    </location>
</feature>
<proteinExistence type="inferred from homology"/>
<evidence type="ECO:0000256" key="5">
    <source>
        <dbReference type="ARBA" id="ARBA00022692"/>
    </source>
</evidence>
<feature type="compositionally biased region" description="Low complexity" evidence="10">
    <location>
        <begin position="58"/>
        <end position="87"/>
    </location>
</feature>
<dbReference type="FunFam" id="1.50.10.150:FF:000004">
    <property type="entry name" value="Malic acid transporter"/>
    <property type="match status" value="1"/>
</dbReference>
<feature type="transmembrane region" description="Helical" evidence="11">
    <location>
        <begin position="403"/>
        <end position="428"/>
    </location>
</feature>
<organism evidence="12 13">
    <name type="scientific">Vermiconidia calcicola</name>
    <dbReference type="NCBI Taxonomy" id="1690605"/>
    <lineage>
        <taxon>Eukaryota</taxon>
        <taxon>Fungi</taxon>
        <taxon>Dikarya</taxon>
        <taxon>Ascomycota</taxon>
        <taxon>Pezizomycotina</taxon>
        <taxon>Dothideomycetes</taxon>
        <taxon>Dothideomycetidae</taxon>
        <taxon>Mycosphaerellales</taxon>
        <taxon>Extremaceae</taxon>
        <taxon>Vermiconidia</taxon>
    </lineage>
</organism>
<comment type="similarity">
    <text evidence="2">Belongs to the tellurite-resistance/dicarboxylate transporter (TDT) family.</text>
</comment>
<comment type="caution">
    <text evidence="12">The sequence shown here is derived from an EMBL/GenBank/DDBJ whole genome shotgun (WGS) entry which is preliminary data.</text>
</comment>
<keyword evidence="6 11" id="KW-1133">Transmembrane helix</keyword>
<keyword evidence="5 11" id="KW-0812">Transmembrane</keyword>
<evidence type="ECO:0000256" key="2">
    <source>
        <dbReference type="ARBA" id="ARBA00008566"/>
    </source>
</evidence>
<keyword evidence="13" id="KW-1185">Reference proteome</keyword>
<evidence type="ECO:0000256" key="9">
    <source>
        <dbReference type="ARBA" id="ARBA00072906"/>
    </source>
</evidence>
<evidence type="ECO:0000256" key="8">
    <source>
        <dbReference type="ARBA" id="ARBA00056100"/>
    </source>
</evidence>
<evidence type="ECO:0000313" key="13">
    <source>
        <dbReference type="Proteomes" id="UP001345827"/>
    </source>
</evidence>
<evidence type="ECO:0000256" key="7">
    <source>
        <dbReference type="ARBA" id="ARBA00023136"/>
    </source>
</evidence>
<feature type="transmembrane region" description="Helical" evidence="11">
    <location>
        <begin position="467"/>
        <end position="491"/>
    </location>
</feature>
<dbReference type="Proteomes" id="UP001345827">
    <property type="component" value="Unassembled WGS sequence"/>
</dbReference>
<dbReference type="InterPro" id="IPR038665">
    <property type="entry name" value="Voltage-dep_anion_channel_sf"/>
</dbReference>
<dbReference type="PANTHER" id="PTHR31686:SF1">
    <property type="entry name" value="SULFITE EFFLUX PUMP SSU1"/>
    <property type="match status" value="1"/>
</dbReference>
<accession>A0AAV9QEV2</accession>
<evidence type="ECO:0000256" key="11">
    <source>
        <dbReference type="SAM" id="Phobius"/>
    </source>
</evidence>
<feature type="compositionally biased region" description="Polar residues" evidence="10">
    <location>
        <begin position="117"/>
        <end position="128"/>
    </location>
</feature>
<dbReference type="GO" id="GO:0000319">
    <property type="term" value="F:sulfite transmembrane transporter activity"/>
    <property type="evidence" value="ECO:0007669"/>
    <property type="project" value="TreeGrafter"/>
</dbReference>
<name>A0AAV9QEV2_9PEZI</name>
<feature type="transmembrane region" description="Helical" evidence="11">
    <location>
        <begin position="361"/>
        <end position="383"/>
    </location>
</feature>
<feature type="transmembrane region" description="Helical" evidence="11">
    <location>
        <begin position="151"/>
        <end position="173"/>
    </location>
</feature>
<feature type="transmembrane region" description="Helical" evidence="11">
    <location>
        <begin position="255"/>
        <end position="280"/>
    </location>
</feature>
<feature type="compositionally biased region" description="Basic and acidic residues" evidence="10">
    <location>
        <begin position="129"/>
        <end position="141"/>
    </location>
</feature>
<feature type="compositionally biased region" description="Basic and acidic residues" evidence="10">
    <location>
        <begin position="88"/>
        <end position="107"/>
    </location>
</feature>
<keyword evidence="3" id="KW-0813">Transport</keyword>
<protein>
    <recommendedName>
        <fullName evidence="9">Sulfite efflux pump SSU1</fullName>
    </recommendedName>
</protein>
<feature type="region of interest" description="Disordered" evidence="10">
    <location>
        <begin position="57"/>
        <end position="141"/>
    </location>
</feature>
<dbReference type="PANTHER" id="PTHR31686">
    <property type="match status" value="1"/>
</dbReference>
<dbReference type="InterPro" id="IPR051629">
    <property type="entry name" value="Sulfite_efflux_TDT"/>
</dbReference>
<dbReference type="CDD" id="cd09318">
    <property type="entry name" value="TDT_SSU1"/>
    <property type="match status" value="1"/>
</dbReference>
<feature type="transmembrane region" description="Helical" evidence="11">
    <location>
        <begin position="322"/>
        <end position="349"/>
    </location>
</feature>
<feature type="transmembrane region" description="Helical" evidence="11">
    <location>
        <begin position="440"/>
        <end position="461"/>
    </location>
</feature>
<dbReference type="InterPro" id="IPR004695">
    <property type="entry name" value="SLAC1/Mae1/Ssu1/TehA"/>
</dbReference>
<dbReference type="EMBL" id="JAXLQG010000003">
    <property type="protein sequence ID" value="KAK5542171.1"/>
    <property type="molecule type" value="Genomic_DNA"/>
</dbReference>
<evidence type="ECO:0000256" key="3">
    <source>
        <dbReference type="ARBA" id="ARBA00022448"/>
    </source>
</evidence>
<feature type="transmembrane region" description="Helical" evidence="11">
    <location>
        <begin position="292"/>
        <end position="316"/>
    </location>
</feature>
<dbReference type="Pfam" id="PF03595">
    <property type="entry name" value="SLAC1"/>
    <property type="match status" value="1"/>
</dbReference>